<gene>
    <name evidence="1" type="ORF">H634G_10659</name>
</gene>
<name>A0A0D9NN69_METAN</name>
<keyword evidence="2" id="KW-1185">Reference proteome</keyword>
<reference evidence="2" key="1">
    <citation type="journal article" date="2014" name="BMC Genomics">
        <title>The genome sequence of the biocontrol fungus Metarhizium anisopliae and comparative genomics of Metarhizium species.</title>
        <authorList>
            <person name="Pattemore J.A."/>
            <person name="Hane J.K."/>
            <person name="Williams A.H."/>
            <person name="Wilson B.A."/>
            <person name="Stodart B.J."/>
            <person name="Ash G.J."/>
        </authorList>
    </citation>
    <scope>NUCLEOTIDE SEQUENCE [LARGE SCALE GENOMIC DNA]</scope>
    <source>
        <strain evidence="2">BRIP 53293</strain>
    </source>
</reference>
<dbReference type="EMBL" id="KE384764">
    <property type="protein sequence ID" value="KJK74035.1"/>
    <property type="molecule type" value="Genomic_DNA"/>
</dbReference>
<evidence type="ECO:0000313" key="1">
    <source>
        <dbReference type="EMBL" id="KJK74035.1"/>
    </source>
</evidence>
<sequence>MQEHVVYRVIQDSGSPIGRLLCCIGEVIDFFVSGKDPGIWPVDDEAAAAVITARQTEPLHFIITAELLHAIFGLHSRCMAYVKNGIDEASIRLAQVPDEDRGENYQLLLETFARIQIDQFMLPSQQMKGHALIRATLNNYVLPGIGPSLAQETLWCVDRIQEIIEFWAADNSHKDIENIECVKTKILTGSNEFQVKRLTAILYIPVLYNIEWNEVIENAIESAIRLLGCLQQQENIHRARTLSLECYTLNLLLNTGERKNNLREVIKRYPLQYHHNATMEFLTSMTLGSHNKEDPVVWAIRLSRT</sequence>
<dbReference type="Proteomes" id="UP000054544">
    <property type="component" value="Unassembled WGS sequence"/>
</dbReference>
<evidence type="ECO:0000313" key="2">
    <source>
        <dbReference type="Proteomes" id="UP000054544"/>
    </source>
</evidence>
<proteinExistence type="predicted"/>
<organism evidence="1 2">
    <name type="scientific">Metarhizium anisopliae BRIP 53293</name>
    <dbReference type="NCBI Taxonomy" id="1291518"/>
    <lineage>
        <taxon>Eukaryota</taxon>
        <taxon>Fungi</taxon>
        <taxon>Dikarya</taxon>
        <taxon>Ascomycota</taxon>
        <taxon>Pezizomycotina</taxon>
        <taxon>Sordariomycetes</taxon>
        <taxon>Hypocreomycetidae</taxon>
        <taxon>Hypocreales</taxon>
        <taxon>Clavicipitaceae</taxon>
        <taxon>Metarhizium</taxon>
    </lineage>
</organism>
<protein>
    <submittedName>
        <fullName evidence="1">Uncharacterized protein</fullName>
    </submittedName>
</protein>
<accession>A0A0D9NN69</accession>
<dbReference type="AlphaFoldDB" id="A0A0D9NN69"/>